<organism evidence="1 2">
    <name type="scientific">Amycolatopsis endophytica</name>
    <dbReference type="NCBI Taxonomy" id="860233"/>
    <lineage>
        <taxon>Bacteria</taxon>
        <taxon>Bacillati</taxon>
        <taxon>Actinomycetota</taxon>
        <taxon>Actinomycetes</taxon>
        <taxon>Pseudonocardiales</taxon>
        <taxon>Pseudonocardiaceae</taxon>
        <taxon>Amycolatopsis</taxon>
    </lineage>
</organism>
<accession>A0A853BFC3</accession>
<gene>
    <name evidence="1" type="ORF">HNR02_006571</name>
</gene>
<evidence type="ECO:0000313" key="2">
    <source>
        <dbReference type="Proteomes" id="UP000549616"/>
    </source>
</evidence>
<comment type="caution">
    <text evidence="1">The sequence shown here is derived from an EMBL/GenBank/DDBJ whole genome shotgun (WGS) entry which is preliminary data.</text>
</comment>
<reference evidence="1 2" key="1">
    <citation type="submission" date="2020-07" db="EMBL/GenBank/DDBJ databases">
        <title>Sequencing the genomes of 1000 actinobacteria strains.</title>
        <authorList>
            <person name="Klenk H.-P."/>
        </authorList>
    </citation>
    <scope>NUCLEOTIDE SEQUENCE [LARGE SCALE GENOMIC DNA]</scope>
    <source>
        <strain evidence="1 2">DSM 104006</strain>
    </source>
</reference>
<protein>
    <submittedName>
        <fullName evidence="1">Uncharacterized protein</fullName>
    </submittedName>
</protein>
<name>A0A853BFC3_9PSEU</name>
<proteinExistence type="predicted"/>
<keyword evidence="2" id="KW-1185">Reference proteome</keyword>
<dbReference type="EMBL" id="JACCFK010000002">
    <property type="protein sequence ID" value="NYI93196.1"/>
    <property type="molecule type" value="Genomic_DNA"/>
</dbReference>
<sequence>MDVGDFRADPVPRPLQVVPGLEAHPELVGRAEEPGQPQRGVRGDGALAVHDLVDPARRYVDEHGQLVLRDAERGEELLKEDLARVDRFE</sequence>
<evidence type="ECO:0000313" key="1">
    <source>
        <dbReference type="EMBL" id="NYI93196.1"/>
    </source>
</evidence>
<dbReference type="Proteomes" id="UP000549616">
    <property type="component" value="Unassembled WGS sequence"/>
</dbReference>
<dbReference type="AlphaFoldDB" id="A0A853BFC3"/>